<evidence type="ECO:0000313" key="1">
    <source>
        <dbReference type="EMBL" id="GFU39800.1"/>
    </source>
</evidence>
<dbReference type="Proteomes" id="UP000887013">
    <property type="component" value="Unassembled WGS sequence"/>
</dbReference>
<name>A0A8X6UT01_NEPPI</name>
<accession>A0A8X6UT01</accession>
<dbReference type="AlphaFoldDB" id="A0A8X6UT01"/>
<protein>
    <submittedName>
        <fullName evidence="1">Uncharacterized protein</fullName>
    </submittedName>
</protein>
<proteinExistence type="predicted"/>
<comment type="caution">
    <text evidence="1">The sequence shown here is derived from an EMBL/GenBank/DDBJ whole genome shotgun (WGS) entry which is preliminary data.</text>
</comment>
<evidence type="ECO:0000313" key="2">
    <source>
        <dbReference type="Proteomes" id="UP000887013"/>
    </source>
</evidence>
<reference evidence="1" key="1">
    <citation type="submission" date="2020-08" db="EMBL/GenBank/DDBJ databases">
        <title>Multicomponent nature underlies the extraordinary mechanical properties of spider dragline silk.</title>
        <authorList>
            <person name="Kono N."/>
            <person name="Nakamura H."/>
            <person name="Mori M."/>
            <person name="Yoshida Y."/>
            <person name="Ohtoshi R."/>
            <person name="Malay A.D."/>
            <person name="Moran D.A.P."/>
            <person name="Tomita M."/>
            <person name="Numata K."/>
            <person name="Arakawa K."/>
        </authorList>
    </citation>
    <scope>NUCLEOTIDE SEQUENCE</scope>
</reference>
<organism evidence="1 2">
    <name type="scientific">Nephila pilipes</name>
    <name type="common">Giant wood spider</name>
    <name type="synonym">Nephila maculata</name>
    <dbReference type="NCBI Taxonomy" id="299642"/>
    <lineage>
        <taxon>Eukaryota</taxon>
        <taxon>Metazoa</taxon>
        <taxon>Ecdysozoa</taxon>
        <taxon>Arthropoda</taxon>
        <taxon>Chelicerata</taxon>
        <taxon>Arachnida</taxon>
        <taxon>Araneae</taxon>
        <taxon>Araneomorphae</taxon>
        <taxon>Entelegynae</taxon>
        <taxon>Araneoidea</taxon>
        <taxon>Nephilidae</taxon>
        <taxon>Nephila</taxon>
    </lineage>
</organism>
<dbReference type="EMBL" id="BMAW01084682">
    <property type="protein sequence ID" value="GFU39800.1"/>
    <property type="molecule type" value="Genomic_DNA"/>
</dbReference>
<gene>
    <name evidence="1" type="ORF">NPIL_481</name>
</gene>
<keyword evidence="2" id="KW-1185">Reference proteome</keyword>
<sequence length="114" mass="13044">MHIIAKFSNISFWPLAKYHEIFSLFAQTNLLGPFGQNRKIETPLRHCFPFEGVIFHWFPKPLFSKGLPLEHSDFTPCVCVKQKISQLPIFATWPTASPLPPLLPKRKRLGISTG</sequence>